<protein>
    <recommendedName>
        <fullName evidence="3">C2H2-type domain-containing protein</fullName>
    </recommendedName>
</protein>
<keyword evidence="1" id="KW-0479">Metal-binding</keyword>
<dbReference type="AlphaFoldDB" id="A0A2G4SHD9"/>
<organism evidence="4 5">
    <name type="scientific">Rhizopus microsporus ATCC 52813</name>
    <dbReference type="NCBI Taxonomy" id="1340429"/>
    <lineage>
        <taxon>Eukaryota</taxon>
        <taxon>Fungi</taxon>
        <taxon>Fungi incertae sedis</taxon>
        <taxon>Mucoromycota</taxon>
        <taxon>Mucoromycotina</taxon>
        <taxon>Mucoromycetes</taxon>
        <taxon>Mucorales</taxon>
        <taxon>Mucorineae</taxon>
        <taxon>Rhizopodaceae</taxon>
        <taxon>Rhizopus</taxon>
    </lineage>
</organism>
<gene>
    <name evidence="4" type="ORF">RHIMIDRAFT_79023</name>
</gene>
<dbReference type="GeneID" id="35446687"/>
<dbReference type="SMART" id="SM00355">
    <property type="entry name" value="ZnF_C2H2"/>
    <property type="match status" value="2"/>
</dbReference>
<name>A0A2G4SHD9_RHIZD</name>
<feature type="compositionally biased region" description="Acidic residues" evidence="2">
    <location>
        <begin position="100"/>
        <end position="127"/>
    </location>
</feature>
<feature type="domain" description="C2H2-type" evidence="3">
    <location>
        <begin position="13"/>
        <end position="36"/>
    </location>
</feature>
<sequence>MSSPKKIAVQLSNTCYLCERNYSTPASLHKHLKSIHHAVVASRKNFERRPPSAKYEFKHYNGDPDIPIHHACSSCFYHTANINRLKDHILKDHGPIYLESESEENEDEENEDEENEDEENEDEENEGEDNKGEGENEAQEDQRETSNGQGKNPPVRRRSLRRRKSSSADTLANDILNILVDKLHKLMRN</sequence>
<dbReference type="PROSITE" id="PS50157">
    <property type="entry name" value="ZINC_FINGER_C2H2_2"/>
    <property type="match status" value="1"/>
</dbReference>
<proteinExistence type="predicted"/>
<dbReference type="Proteomes" id="UP000242254">
    <property type="component" value="Unassembled WGS sequence"/>
</dbReference>
<feature type="region of interest" description="Disordered" evidence="2">
    <location>
        <begin position="98"/>
        <end position="171"/>
    </location>
</feature>
<evidence type="ECO:0000313" key="4">
    <source>
        <dbReference type="EMBL" id="PHZ08190.1"/>
    </source>
</evidence>
<dbReference type="RefSeq" id="XP_023461898.1">
    <property type="nucleotide sequence ID" value="XM_023615699.1"/>
</dbReference>
<evidence type="ECO:0000259" key="3">
    <source>
        <dbReference type="PROSITE" id="PS50157"/>
    </source>
</evidence>
<accession>A0A2G4SHD9</accession>
<dbReference type="InterPro" id="IPR013087">
    <property type="entry name" value="Znf_C2H2_type"/>
</dbReference>
<dbReference type="GO" id="GO:0008270">
    <property type="term" value="F:zinc ion binding"/>
    <property type="evidence" value="ECO:0007669"/>
    <property type="project" value="UniProtKB-KW"/>
</dbReference>
<keyword evidence="1" id="KW-0862">Zinc</keyword>
<evidence type="ECO:0000313" key="5">
    <source>
        <dbReference type="Proteomes" id="UP000242254"/>
    </source>
</evidence>
<keyword evidence="5" id="KW-1185">Reference proteome</keyword>
<feature type="compositionally biased region" description="Basic and acidic residues" evidence="2">
    <location>
        <begin position="128"/>
        <end position="144"/>
    </location>
</feature>
<evidence type="ECO:0000256" key="1">
    <source>
        <dbReference type="PROSITE-ProRule" id="PRU00042"/>
    </source>
</evidence>
<reference evidence="4 5" key="1">
    <citation type="journal article" date="2016" name="Proc. Natl. Acad. Sci. U.S.A.">
        <title>Lipid metabolic changes in an early divergent fungus govern the establishment of a mutualistic symbiosis with endobacteria.</title>
        <authorList>
            <person name="Lastovetsky O.A."/>
            <person name="Gaspar M.L."/>
            <person name="Mondo S.J."/>
            <person name="LaButti K.M."/>
            <person name="Sandor L."/>
            <person name="Grigoriev I.V."/>
            <person name="Henry S.A."/>
            <person name="Pawlowska T.E."/>
        </authorList>
    </citation>
    <scope>NUCLEOTIDE SEQUENCE [LARGE SCALE GENOMIC DNA]</scope>
    <source>
        <strain evidence="4 5">ATCC 52813</strain>
    </source>
</reference>
<dbReference type="EMBL" id="KZ303867">
    <property type="protein sequence ID" value="PHZ08190.1"/>
    <property type="molecule type" value="Genomic_DNA"/>
</dbReference>
<evidence type="ECO:0000256" key="2">
    <source>
        <dbReference type="SAM" id="MobiDB-lite"/>
    </source>
</evidence>
<keyword evidence="1" id="KW-0863">Zinc-finger</keyword>
<feature type="compositionally biased region" description="Basic residues" evidence="2">
    <location>
        <begin position="154"/>
        <end position="165"/>
    </location>
</feature>